<keyword evidence="11 14" id="KW-1133">Transmembrane helix</keyword>
<dbReference type="CDD" id="cd00082">
    <property type="entry name" value="HisKA"/>
    <property type="match status" value="1"/>
</dbReference>
<evidence type="ECO:0000259" key="15">
    <source>
        <dbReference type="PROSITE" id="PS50109"/>
    </source>
</evidence>
<protein>
    <recommendedName>
        <fullName evidence="3">histidine kinase</fullName>
        <ecNumber evidence="3">2.7.13.3</ecNumber>
    </recommendedName>
</protein>
<evidence type="ECO:0000256" key="10">
    <source>
        <dbReference type="ARBA" id="ARBA00022840"/>
    </source>
</evidence>
<dbReference type="AlphaFoldDB" id="A0A6N2R0U1"/>
<dbReference type="Gene3D" id="6.10.340.10">
    <property type="match status" value="1"/>
</dbReference>
<dbReference type="InterPro" id="IPR003594">
    <property type="entry name" value="HATPase_dom"/>
</dbReference>
<dbReference type="FunFam" id="1.10.287.130:FF:000001">
    <property type="entry name" value="Two-component sensor histidine kinase"/>
    <property type="match status" value="1"/>
</dbReference>
<dbReference type="Gene3D" id="1.10.287.130">
    <property type="match status" value="1"/>
</dbReference>
<dbReference type="InterPro" id="IPR005467">
    <property type="entry name" value="His_kinase_dom"/>
</dbReference>
<dbReference type="SUPFAM" id="SSF158472">
    <property type="entry name" value="HAMP domain-like"/>
    <property type="match status" value="1"/>
</dbReference>
<dbReference type="PROSITE" id="PS50885">
    <property type="entry name" value="HAMP"/>
    <property type="match status" value="1"/>
</dbReference>
<dbReference type="InterPro" id="IPR050398">
    <property type="entry name" value="HssS/ArlS-like"/>
</dbReference>
<evidence type="ECO:0000313" key="17">
    <source>
        <dbReference type="EMBL" id="VYS74583.1"/>
    </source>
</evidence>
<dbReference type="PRINTS" id="PR00344">
    <property type="entry name" value="BCTRLSENSOR"/>
</dbReference>
<evidence type="ECO:0000256" key="9">
    <source>
        <dbReference type="ARBA" id="ARBA00022777"/>
    </source>
</evidence>
<keyword evidence="6 17" id="KW-0808">Transferase</keyword>
<keyword evidence="10" id="KW-0067">ATP-binding</keyword>
<dbReference type="Pfam" id="PF00512">
    <property type="entry name" value="HisKA"/>
    <property type="match status" value="1"/>
</dbReference>
<evidence type="ECO:0000256" key="11">
    <source>
        <dbReference type="ARBA" id="ARBA00022989"/>
    </source>
</evidence>
<dbReference type="SUPFAM" id="SSF47384">
    <property type="entry name" value="Homodimeric domain of signal transducing histidine kinase"/>
    <property type="match status" value="1"/>
</dbReference>
<keyword evidence="8" id="KW-0547">Nucleotide-binding</keyword>
<dbReference type="InterPro" id="IPR003661">
    <property type="entry name" value="HisK_dim/P_dom"/>
</dbReference>
<dbReference type="InterPro" id="IPR036097">
    <property type="entry name" value="HisK_dim/P_sf"/>
</dbReference>
<dbReference type="PANTHER" id="PTHR45528:SF1">
    <property type="entry name" value="SENSOR HISTIDINE KINASE CPXA"/>
    <property type="match status" value="1"/>
</dbReference>
<reference evidence="17" key="1">
    <citation type="submission" date="2019-11" db="EMBL/GenBank/DDBJ databases">
        <authorList>
            <person name="Feng L."/>
        </authorList>
    </citation>
    <scope>NUCLEOTIDE SEQUENCE</scope>
    <source>
        <strain evidence="17">BhanseniiLFYP23</strain>
    </source>
</reference>
<gene>
    <name evidence="17" type="primary">arlS</name>
    <name evidence="17" type="ORF">BHLFYP23_01380</name>
</gene>
<sequence>MKFRYKVTLCMISMIAFIFGIGGTFLLYSSFQSSINREKISAIKSFDMVIHTFSLLSQETTWTTASEISKDFGKIVEQNDLFVAISLHKDKELIYKSSDFVNDMEEMCDKADYRNVAYKIIRSENQYYIQLCSVIKVENADLYIDALYDITKVYEQREELQKLYIAVFLFVVTSSAVFSYILSYFLTKPISRLKKIVSSITQGNYDLRSDIHTNDEIEELSVEFDRMTDTLVDKMEELNAAVDRQNQFIANFTHELKTPMTSMIGYADLLRRQNLSQEEQTDAANYIYSESKRLERLSIKLLELIAAGNKEQELTIQNPAYLIENVVKHYVPYFQENGIEIEKKCEAGNCMLEPDLFVSLVVNLLENARRAMENGGVIKIVLSMKKDGCDLLIQDTGCGIPKDKLVHITEAFYRIDKARSRSFGGAGLGMSLCDRIAKIHNGSLSIESEVGVGTVVKVQIRGGRI</sequence>
<dbReference type="InterPro" id="IPR003660">
    <property type="entry name" value="HAMP_dom"/>
</dbReference>
<dbReference type="InterPro" id="IPR036890">
    <property type="entry name" value="HATPase_C_sf"/>
</dbReference>
<dbReference type="GO" id="GO:0005524">
    <property type="term" value="F:ATP binding"/>
    <property type="evidence" value="ECO:0007669"/>
    <property type="project" value="UniProtKB-KW"/>
</dbReference>
<dbReference type="SMART" id="SM00387">
    <property type="entry name" value="HATPase_c"/>
    <property type="match status" value="1"/>
</dbReference>
<dbReference type="RefSeq" id="WP_156341739.1">
    <property type="nucleotide sequence ID" value="NZ_CACRSY010000004.1"/>
</dbReference>
<evidence type="ECO:0000256" key="13">
    <source>
        <dbReference type="ARBA" id="ARBA00023136"/>
    </source>
</evidence>
<evidence type="ECO:0000256" key="12">
    <source>
        <dbReference type="ARBA" id="ARBA00023012"/>
    </source>
</evidence>
<dbReference type="SMART" id="SM00304">
    <property type="entry name" value="HAMP"/>
    <property type="match status" value="1"/>
</dbReference>
<keyword evidence="9 17" id="KW-0418">Kinase</keyword>
<feature type="transmembrane region" description="Helical" evidence="14">
    <location>
        <begin position="163"/>
        <end position="186"/>
    </location>
</feature>
<evidence type="ECO:0000256" key="14">
    <source>
        <dbReference type="SAM" id="Phobius"/>
    </source>
</evidence>
<comment type="catalytic activity">
    <reaction evidence="1">
        <text>ATP + protein L-histidine = ADP + protein N-phospho-L-histidine.</text>
        <dbReference type="EC" id="2.7.13.3"/>
    </reaction>
</comment>
<comment type="subcellular location">
    <subcellularLocation>
        <location evidence="2">Cell membrane</location>
        <topology evidence="2">Multi-pass membrane protein</topology>
    </subcellularLocation>
</comment>
<evidence type="ECO:0000256" key="5">
    <source>
        <dbReference type="ARBA" id="ARBA00022553"/>
    </source>
</evidence>
<organism evidence="17">
    <name type="scientific">Blautia hansenii</name>
    <name type="common">Ruminococcus hansenii</name>
    <dbReference type="NCBI Taxonomy" id="1322"/>
    <lineage>
        <taxon>Bacteria</taxon>
        <taxon>Bacillati</taxon>
        <taxon>Bacillota</taxon>
        <taxon>Clostridia</taxon>
        <taxon>Lachnospirales</taxon>
        <taxon>Lachnospiraceae</taxon>
        <taxon>Blautia</taxon>
    </lineage>
</organism>
<dbReference type="Pfam" id="PF02518">
    <property type="entry name" value="HATPase_c"/>
    <property type="match status" value="1"/>
</dbReference>
<dbReference type="CDD" id="cd06225">
    <property type="entry name" value="HAMP"/>
    <property type="match status" value="1"/>
</dbReference>
<feature type="transmembrane region" description="Helical" evidence="14">
    <location>
        <begin position="7"/>
        <end position="28"/>
    </location>
</feature>
<keyword evidence="4" id="KW-1003">Cell membrane</keyword>
<feature type="domain" description="HAMP" evidence="16">
    <location>
        <begin position="184"/>
        <end position="236"/>
    </location>
</feature>
<dbReference type="Pfam" id="PF00672">
    <property type="entry name" value="HAMP"/>
    <property type="match status" value="1"/>
</dbReference>
<keyword evidence="13 14" id="KW-0472">Membrane</keyword>
<feature type="domain" description="Histidine kinase" evidence="15">
    <location>
        <begin position="251"/>
        <end position="464"/>
    </location>
</feature>
<keyword evidence="12" id="KW-0902">Two-component regulatory system</keyword>
<dbReference type="GO" id="GO:0005886">
    <property type="term" value="C:plasma membrane"/>
    <property type="evidence" value="ECO:0007669"/>
    <property type="project" value="UniProtKB-SubCell"/>
</dbReference>
<dbReference type="PROSITE" id="PS50109">
    <property type="entry name" value="HIS_KIN"/>
    <property type="match status" value="1"/>
</dbReference>
<dbReference type="GO" id="GO:0000155">
    <property type="term" value="F:phosphorelay sensor kinase activity"/>
    <property type="evidence" value="ECO:0007669"/>
    <property type="project" value="InterPro"/>
</dbReference>
<evidence type="ECO:0000256" key="4">
    <source>
        <dbReference type="ARBA" id="ARBA00022475"/>
    </source>
</evidence>
<name>A0A6N2R0U1_BLAHA</name>
<evidence type="ECO:0000256" key="7">
    <source>
        <dbReference type="ARBA" id="ARBA00022692"/>
    </source>
</evidence>
<evidence type="ECO:0000256" key="2">
    <source>
        <dbReference type="ARBA" id="ARBA00004651"/>
    </source>
</evidence>
<dbReference type="EC" id="2.7.13.3" evidence="3"/>
<evidence type="ECO:0000256" key="8">
    <source>
        <dbReference type="ARBA" id="ARBA00022741"/>
    </source>
</evidence>
<dbReference type="EMBL" id="CACRSY010000004">
    <property type="protein sequence ID" value="VYS74583.1"/>
    <property type="molecule type" value="Genomic_DNA"/>
</dbReference>
<proteinExistence type="predicted"/>
<accession>A0A6N2R0U1</accession>
<dbReference type="Gene3D" id="3.30.565.10">
    <property type="entry name" value="Histidine kinase-like ATPase, C-terminal domain"/>
    <property type="match status" value="1"/>
</dbReference>
<keyword evidence="5" id="KW-0597">Phosphoprotein</keyword>
<dbReference type="InterPro" id="IPR004358">
    <property type="entry name" value="Sig_transdc_His_kin-like_C"/>
</dbReference>
<evidence type="ECO:0000259" key="16">
    <source>
        <dbReference type="PROSITE" id="PS50885"/>
    </source>
</evidence>
<keyword evidence="7 14" id="KW-0812">Transmembrane</keyword>
<dbReference type="SMART" id="SM00388">
    <property type="entry name" value="HisKA"/>
    <property type="match status" value="1"/>
</dbReference>
<dbReference type="PANTHER" id="PTHR45528">
    <property type="entry name" value="SENSOR HISTIDINE KINASE CPXA"/>
    <property type="match status" value="1"/>
</dbReference>
<evidence type="ECO:0000256" key="1">
    <source>
        <dbReference type="ARBA" id="ARBA00000085"/>
    </source>
</evidence>
<evidence type="ECO:0000256" key="3">
    <source>
        <dbReference type="ARBA" id="ARBA00012438"/>
    </source>
</evidence>
<dbReference type="SUPFAM" id="SSF55874">
    <property type="entry name" value="ATPase domain of HSP90 chaperone/DNA topoisomerase II/histidine kinase"/>
    <property type="match status" value="1"/>
</dbReference>
<evidence type="ECO:0000256" key="6">
    <source>
        <dbReference type="ARBA" id="ARBA00022679"/>
    </source>
</evidence>
<dbReference type="CDD" id="cd00075">
    <property type="entry name" value="HATPase"/>
    <property type="match status" value="1"/>
</dbReference>